<organism evidence="2 3">
    <name type="scientific">Ignelater luminosus</name>
    <name type="common">Cucubano</name>
    <name type="synonym">Pyrophorus luminosus</name>
    <dbReference type="NCBI Taxonomy" id="2038154"/>
    <lineage>
        <taxon>Eukaryota</taxon>
        <taxon>Metazoa</taxon>
        <taxon>Ecdysozoa</taxon>
        <taxon>Arthropoda</taxon>
        <taxon>Hexapoda</taxon>
        <taxon>Insecta</taxon>
        <taxon>Pterygota</taxon>
        <taxon>Neoptera</taxon>
        <taxon>Endopterygota</taxon>
        <taxon>Coleoptera</taxon>
        <taxon>Polyphaga</taxon>
        <taxon>Elateriformia</taxon>
        <taxon>Elateroidea</taxon>
        <taxon>Elateridae</taxon>
        <taxon>Agrypninae</taxon>
        <taxon>Pyrophorini</taxon>
        <taxon>Ignelater</taxon>
    </lineage>
</organism>
<sequence length="324" mass="37103">MDGSNRYAMPVNIQKRFAVTGIWPYNREVFPDDDFLPSEVTNRENDLNLFKASSSNQVVENLLEIRHSTPSPNPQHLQAVDVPWMKRKSAILTDLPIKAALEDEARKRENKKQRAGRIAKKIVGNKRKGIKLTNKHKGKKSDSKKSEQEDKLCLVNYANEVVDESEDIDNSEIHKKQPVLNVSGRRLVDIQYFVRAILDFPHHGLFKDPATEEVNVNSAAVIGIISSRLGYSNLGEFCSMMNMPCMSEKVYKKFESDLMGKFYDTALESMQEDGREEERLARDCGDADPIDNKAFITHTNCADYFCKKKNEEQDNLMYTKDDRM</sequence>
<evidence type="ECO:0000313" key="3">
    <source>
        <dbReference type="Proteomes" id="UP000801492"/>
    </source>
</evidence>
<dbReference type="AlphaFoldDB" id="A0A8K0GIU8"/>
<name>A0A8K0GIU8_IGNLU</name>
<accession>A0A8K0GIU8</accession>
<dbReference type="Proteomes" id="UP000801492">
    <property type="component" value="Unassembled WGS sequence"/>
</dbReference>
<evidence type="ECO:0000259" key="1">
    <source>
        <dbReference type="Pfam" id="PF20700"/>
    </source>
</evidence>
<dbReference type="Pfam" id="PF20700">
    <property type="entry name" value="Mutator"/>
    <property type="match status" value="1"/>
</dbReference>
<gene>
    <name evidence="2" type="ORF">ILUMI_06636</name>
</gene>
<feature type="domain" description="Mutator-like transposase" evidence="1">
    <location>
        <begin position="210"/>
        <end position="288"/>
    </location>
</feature>
<dbReference type="InterPro" id="IPR049012">
    <property type="entry name" value="Mutator_transp_dom"/>
</dbReference>
<protein>
    <recommendedName>
        <fullName evidence="1">Mutator-like transposase domain-containing protein</fullName>
    </recommendedName>
</protein>
<dbReference type="OrthoDB" id="6781756at2759"/>
<comment type="caution">
    <text evidence="2">The sequence shown here is derived from an EMBL/GenBank/DDBJ whole genome shotgun (WGS) entry which is preliminary data.</text>
</comment>
<reference evidence="2" key="1">
    <citation type="submission" date="2019-08" db="EMBL/GenBank/DDBJ databases">
        <title>The genome of the North American firefly Photinus pyralis.</title>
        <authorList>
            <consortium name="Photinus pyralis genome working group"/>
            <person name="Fallon T.R."/>
            <person name="Sander Lower S.E."/>
            <person name="Weng J.-K."/>
        </authorList>
    </citation>
    <scope>NUCLEOTIDE SEQUENCE</scope>
    <source>
        <strain evidence="2">TRF0915ILg1</strain>
        <tissue evidence="2">Whole body</tissue>
    </source>
</reference>
<evidence type="ECO:0000313" key="2">
    <source>
        <dbReference type="EMBL" id="KAF2899533.1"/>
    </source>
</evidence>
<dbReference type="EMBL" id="VTPC01002760">
    <property type="protein sequence ID" value="KAF2899533.1"/>
    <property type="molecule type" value="Genomic_DNA"/>
</dbReference>
<proteinExistence type="predicted"/>
<keyword evidence="3" id="KW-1185">Reference proteome</keyword>